<dbReference type="OrthoDB" id="8955051at2"/>
<comment type="caution">
    <text evidence="1">The sequence shown here is derived from an EMBL/GenBank/DDBJ whole genome shotgun (WGS) entry which is preliminary data.</text>
</comment>
<dbReference type="AlphaFoldDB" id="A0A8G2BIZ3"/>
<dbReference type="RefSeq" id="WP_093149429.1">
    <property type="nucleotide sequence ID" value="NZ_FNBW01000004.1"/>
</dbReference>
<dbReference type="InterPro" id="IPR015422">
    <property type="entry name" value="PyrdxlP-dep_Trfase_small"/>
</dbReference>
<accession>A0A8G2BIZ3</accession>
<sequence length="344" mass="36291">MKAASTIGGFFGLEPSGDPPAGDSVLARWTSAGGWSGFHNARSAFAHLVRGLAPGTVWLPRYLCADMDAATGSSVRRYGVDMALALDDAAFEAALAPGDLVAAVAYFGAPVCNRLREIAARRADVVWLEDRAQALDMGAGMPGAWRLYSPRKLLGVADGGLLVGPVSDLPAPRLAPPPASHAGAAEARAAAVTREQVEAAYRLYVDMERAHAVTDAALSDRTRDILAASAVEDMAARRRENFAALDRRLSDRAAPVVARLRGTAAPFGYPLLLARERDAVAARLAADGLFCAVHWRELGEAGTTDPTDPVASRLRDGMLTLPVDHRYGAADMERLAGAVLRALS</sequence>
<evidence type="ECO:0000313" key="1">
    <source>
        <dbReference type="EMBL" id="SDF53462.1"/>
    </source>
</evidence>
<name>A0A8G2BIZ3_9PROT</name>
<dbReference type="Proteomes" id="UP000198615">
    <property type="component" value="Unassembled WGS sequence"/>
</dbReference>
<organism evidence="1 2">
    <name type="scientific">Thalassobaculum litoreum DSM 18839</name>
    <dbReference type="NCBI Taxonomy" id="1123362"/>
    <lineage>
        <taxon>Bacteria</taxon>
        <taxon>Pseudomonadati</taxon>
        <taxon>Pseudomonadota</taxon>
        <taxon>Alphaproteobacteria</taxon>
        <taxon>Rhodospirillales</taxon>
        <taxon>Thalassobaculaceae</taxon>
        <taxon>Thalassobaculum</taxon>
    </lineage>
</organism>
<dbReference type="EMBL" id="FNBW01000004">
    <property type="protein sequence ID" value="SDF53462.1"/>
    <property type="molecule type" value="Genomic_DNA"/>
</dbReference>
<protein>
    <submittedName>
        <fullName evidence="1">dTDP-4-amino-4,6-dideoxygalactose transaminase</fullName>
    </submittedName>
</protein>
<gene>
    <name evidence="1" type="ORF">SAMN05660686_01572</name>
</gene>
<proteinExistence type="predicted"/>
<dbReference type="SUPFAM" id="SSF53383">
    <property type="entry name" value="PLP-dependent transferases"/>
    <property type="match status" value="1"/>
</dbReference>
<evidence type="ECO:0000313" key="2">
    <source>
        <dbReference type="Proteomes" id="UP000198615"/>
    </source>
</evidence>
<reference evidence="1 2" key="1">
    <citation type="submission" date="2016-10" db="EMBL/GenBank/DDBJ databases">
        <authorList>
            <person name="Varghese N."/>
            <person name="Submissions S."/>
        </authorList>
    </citation>
    <scope>NUCLEOTIDE SEQUENCE [LARGE SCALE GENOMIC DNA]</scope>
    <source>
        <strain evidence="1 2">DSM 18839</strain>
    </source>
</reference>
<dbReference type="Gene3D" id="3.90.1150.10">
    <property type="entry name" value="Aspartate Aminotransferase, domain 1"/>
    <property type="match status" value="1"/>
</dbReference>
<keyword evidence="2" id="KW-1185">Reference proteome</keyword>
<dbReference type="InterPro" id="IPR015424">
    <property type="entry name" value="PyrdxlP-dep_Trfase"/>
</dbReference>